<gene>
    <name evidence="1" type="ORF">PNE09_01520</name>
</gene>
<organism evidence="1 2">
    <name type="scientific">[Eubacterium] siraeum</name>
    <dbReference type="NCBI Taxonomy" id="39492"/>
    <lineage>
        <taxon>Bacteria</taxon>
        <taxon>Bacillati</taxon>
        <taxon>Bacillota</taxon>
        <taxon>Clostridia</taxon>
        <taxon>Eubacteriales</taxon>
        <taxon>Oscillospiraceae</taxon>
        <taxon>Oscillospiraceae incertae sedis</taxon>
    </lineage>
</organism>
<dbReference type="InterPro" id="IPR026002">
    <property type="entry name" value="ATC_hydrolase-like"/>
</dbReference>
<comment type="caution">
    <text evidence="1">The sequence shown here is derived from an EMBL/GenBank/DDBJ whole genome shotgun (WGS) entry which is preliminary data.</text>
</comment>
<dbReference type="AlphaFoldDB" id="A0AAW6CXQ2"/>
<protein>
    <submittedName>
        <fullName evidence="1">L-2-amino-thiazoline-4-carboxylic acid hydrolase</fullName>
    </submittedName>
</protein>
<dbReference type="EMBL" id="JAQLXW010000001">
    <property type="protein sequence ID" value="MDB8002738.1"/>
    <property type="molecule type" value="Genomic_DNA"/>
</dbReference>
<proteinExistence type="predicted"/>
<sequence>MSKQSYIEKGFIEVCKNRSPEQSETLISDMNKRLAVLRKETENESKAMKFHLESQILPGIATYEALSAVMGKEQALAEIHRIVELHSLKIKKAVSKAARFAGMYKRFPKIFLKITQKTFGRDAGFDYKIYDTDKNTARLDMIKCPYHIMTVRYGCPELCVCFCDSDDIAYGDIHPKLRWHRTKTLGRGNNCCDFSLSYIKTE</sequence>
<name>A0AAW6CXQ2_9FIRM</name>
<dbReference type="Proteomes" id="UP001210809">
    <property type="component" value="Unassembled WGS sequence"/>
</dbReference>
<evidence type="ECO:0000313" key="2">
    <source>
        <dbReference type="Proteomes" id="UP001210809"/>
    </source>
</evidence>
<keyword evidence="1" id="KW-0378">Hydrolase</keyword>
<dbReference type="Pfam" id="PF14196">
    <property type="entry name" value="ATC_hydrolase"/>
    <property type="match status" value="1"/>
</dbReference>
<accession>A0AAW6CXQ2</accession>
<dbReference type="GO" id="GO:0016787">
    <property type="term" value="F:hydrolase activity"/>
    <property type="evidence" value="ECO:0007669"/>
    <property type="project" value="UniProtKB-KW"/>
</dbReference>
<reference evidence="1" key="1">
    <citation type="submission" date="2023-01" db="EMBL/GenBank/DDBJ databases">
        <title>Human gut microbiome strain richness.</title>
        <authorList>
            <person name="Chen-Liaw A."/>
        </authorList>
    </citation>
    <scope>NUCLEOTIDE SEQUENCE</scope>
    <source>
        <strain evidence="1">1001283st1_G1_1001283B150217_161031</strain>
    </source>
</reference>
<evidence type="ECO:0000313" key="1">
    <source>
        <dbReference type="EMBL" id="MDB8002738.1"/>
    </source>
</evidence>